<dbReference type="RefSeq" id="WP_134084855.1">
    <property type="nucleotide sequence ID" value="NZ_SOQX01000007.1"/>
</dbReference>
<evidence type="ECO:0000256" key="2">
    <source>
        <dbReference type="PIRSR" id="PIRSR603782-1"/>
    </source>
</evidence>
<dbReference type="InterPro" id="IPR036249">
    <property type="entry name" value="Thioredoxin-like_sf"/>
</dbReference>
<feature type="binding site" evidence="2">
    <location>
        <position position="80"/>
    </location>
    <ligand>
        <name>Cu cation</name>
        <dbReference type="ChEBI" id="CHEBI:23378"/>
    </ligand>
</feature>
<keyword evidence="2" id="KW-0186">Copper</keyword>
<dbReference type="InterPro" id="IPR003782">
    <property type="entry name" value="SCO1/SenC"/>
</dbReference>
<proteinExistence type="inferred from homology"/>
<dbReference type="OrthoDB" id="8550465at2"/>
<name>A0A4R8IQ93_9GAMM</name>
<feature type="binding site" evidence="2">
    <location>
        <position position="171"/>
    </location>
    <ligand>
        <name>Cu cation</name>
        <dbReference type="ChEBI" id="CHEBI:23378"/>
    </ligand>
</feature>
<gene>
    <name evidence="4" type="ORF">EDC23_2413</name>
</gene>
<protein>
    <submittedName>
        <fullName evidence="4">Protein SCO1/2</fullName>
    </submittedName>
</protein>
<dbReference type="EMBL" id="SOQX01000007">
    <property type="protein sequence ID" value="TDX99628.1"/>
    <property type="molecule type" value="Genomic_DNA"/>
</dbReference>
<sequence>MRRALPLLTALGVAVSGALIGWQLTHGFQAFTWESYRRMEVAQTPRKVPDVPLQTHTGRPWRLAESAGRLRLINFIYTRCPTLCRTSGSRYARLLQAIEQRGWDDRLQLISLSLQPDYDTPPRLRDYRRRYHAADDGLWLTARTRREADHRRLLESYGVVSIPDPWGGIQHNDAIHVVDAAGNLIRILDATGVKSILAQLEPLVENHVALATR</sequence>
<evidence type="ECO:0000313" key="4">
    <source>
        <dbReference type="EMBL" id="TDX99628.1"/>
    </source>
</evidence>
<evidence type="ECO:0000256" key="1">
    <source>
        <dbReference type="ARBA" id="ARBA00010996"/>
    </source>
</evidence>
<comment type="caution">
    <text evidence="4">The sequence shown here is derived from an EMBL/GenBank/DDBJ whole genome shotgun (WGS) entry which is preliminary data.</text>
</comment>
<keyword evidence="3" id="KW-1015">Disulfide bond</keyword>
<dbReference type="PANTHER" id="PTHR12151:SF25">
    <property type="entry name" value="LINALOOL DEHYDRATASE_ISOMERASE DOMAIN-CONTAINING PROTEIN"/>
    <property type="match status" value="1"/>
</dbReference>
<dbReference type="PANTHER" id="PTHR12151">
    <property type="entry name" value="ELECTRON TRANSPORT PROTIN SCO1/SENC FAMILY MEMBER"/>
    <property type="match status" value="1"/>
</dbReference>
<evidence type="ECO:0000256" key="3">
    <source>
        <dbReference type="PIRSR" id="PIRSR603782-2"/>
    </source>
</evidence>
<feature type="disulfide bond" description="Redox-active" evidence="3">
    <location>
        <begin position="80"/>
        <end position="84"/>
    </location>
</feature>
<reference evidence="4 5" key="1">
    <citation type="submission" date="2019-03" db="EMBL/GenBank/DDBJ databases">
        <title>Genomic Encyclopedia of Type Strains, Phase IV (KMG-IV): sequencing the most valuable type-strain genomes for metagenomic binning, comparative biology and taxonomic classification.</title>
        <authorList>
            <person name="Goeker M."/>
        </authorList>
    </citation>
    <scope>NUCLEOTIDE SEQUENCE [LARGE SCALE GENOMIC DNA]</scope>
    <source>
        <strain evidence="4 5">DSM 16326</strain>
    </source>
</reference>
<dbReference type="AlphaFoldDB" id="A0A4R8IQ93"/>
<dbReference type="GO" id="GO:0046872">
    <property type="term" value="F:metal ion binding"/>
    <property type="evidence" value="ECO:0007669"/>
    <property type="project" value="UniProtKB-KW"/>
</dbReference>
<comment type="similarity">
    <text evidence="1">Belongs to the SCO1/2 family.</text>
</comment>
<evidence type="ECO:0000313" key="5">
    <source>
        <dbReference type="Proteomes" id="UP000294914"/>
    </source>
</evidence>
<dbReference type="Proteomes" id="UP000294914">
    <property type="component" value="Unassembled WGS sequence"/>
</dbReference>
<accession>A0A4R8IQ93</accession>
<feature type="binding site" evidence="2">
    <location>
        <position position="84"/>
    </location>
    <ligand>
        <name>Cu cation</name>
        <dbReference type="ChEBI" id="CHEBI:23378"/>
    </ligand>
</feature>
<dbReference type="Pfam" id="PF02630">
    <property type="entry name" value="SCO1-SenC"/>
    <property type="match status" value="1"/>
</dbReference>
<dbReference type="CDD" id="cd02968">
    <property type="entry name" value="SCO"/>
    <property type="match status" value="1"/>
</dbReference>
<keyword evidence="5" id="KW-1185">Reference proteome</keyword>
<dbReference type="SUPFAM" id="SSF52833">
    <property type="entry name" value="Thioredoxin-like"/>
    <property type="match status" value="1"/>
</dbReference>
<keyword evidence="2" id="KW-0479">Metal-binding</keyword>
<dbReference type="Gene3D" id="3.40.30.10">
    <property type="entry name" value="Glutaredoxin"/>
    <property type="match status" value="1"/>
</dbReference>
<organism evidence="4 5">
    <name type="scientific">Thiohalophilus thiocyanatoxydans</name>
    <dbReference type="NCBI Taxonomy" id="381308"/>
    <lineage>
        <taxon>Bacteria</taxon>
        <taxon>Pseudomonadati</taxon>
        <taxon>Pseudomonadota</taxon>
        <taxon>Gammaproteobacteria</taxon>
        <taxon>Thiohalomonadales</taxon>
        <taxon>Thiohalophilaceae</taxon>
        <taxon>Thiohalophilus</taxon>
    </lineage>
</organism>